<dbReference type="Proteomes" id="UP001055879">
    <property type="component" value="Linkage Group LG17"/>
</dbReference>
<evidence type="ECO:0000313" key="1">
    <source>
        <dbReference type="EMBL" id="KAI3668085.1"/>
    </source>
</evidence>
<dbReference type="EMBL" id="CM042063">
    <property type="protein sequence ID" value="KAI3668085.1"/>
    <property type="molecule type" value="Genomic_DNA"/>
</dbReference>
<reference evidence="1 2" key="2">
    <citation type="journal article" date="2022" name="Mol. Ecol. Resour.">
        <title>The genomes of chicory, endive, great burdock and yacon provide insights into Asteraceae paleo-polyploidization history and plant inulin production.</title>
        <authorList>
            <person name="Fan W."/>
            <person name="Wang S."/>
            <person name="Wang H."/>
            <person name="Wang A."/>
            <person name="Jiang F."/>
            <person name="Liu H."/>
            <person name="Zhao H."/>
            <person name="Xu D."/>
            <person name="Zhang Y."/>
        </authorList>
    </citation>
    <scope>NUCLEOTIDE SEQUENCE [LARGE SCALE GENOMIC DNA]</scope>
    <source>
        <strain evidence="2">cv. Niubang</strain>
    </source>
</reference>
<organism evidence="1 2">
    <name type="scientific">Arctium lappa</name>
    <name type="common">Greater burdock</name>
    <name type="synonym">Lappa major</name>
    <dbReference type="NCBI Taxonomy" id="4217"/>
    <lineage>
        <taxon>Eukaryota</taxon>
        <taxon>Viridiplantae</taxon>
        <taxon>Streptophyta</taxon>
        <taxon>Embryophyta</taxon>
        <taxon>Tracheophyta</taxon>
        <taxon>Spermatophyta</taxon>
        <taxon>Magnoliopsida</taxon>
        <taxon>eudicotyledons</taxon>
        <taxon>Gunneridae</taxon>
        <taxon>Pentapetalae</taxon>
        <taxon>asterids</taxon>
        <taxon>campanulids</taxon>
        <taxon>Asterales</taxon>
        <taxon>Asteraceae</taxon>
        <taxon>Carduoideae</taxon>
        <taxon>Cardueae</taxon>
        <taxon>Arctiinae</taxon>
        <taxon>Arctium</taxon>
    </lineage>
</organism>
<protein>
    <submittedName>
        <fullName evidence="1">Uncharacterized protein</fullName>
    </submittedName>
</protein>
<comment type="caution">
    <text evidence="1">The sequence shown here is derived from an EMBL/GenBank/DDBJ whole genome shotgun (WGS) entry which is preliminary data.</text>
</comment>
<name>A0ACB8XM18_ARCLA</name>
<gene>
    <name evidence="1" type="ORF">L6452_43160</name>
</gene>
<sequence>MDEPCGGTLSPWVSEIVARTLEDFSPSQNTFSPYLSQTKNLAKMAIIPQNLLTNNLQWLPNKRLSNTFNYTRPITRIFLCSTSSSLDKKYNTRLGLSSHGGHVKSSFDYNNHNGINSNNGHYEYEQGLFGNGQQYPRPTEVPWKKELCNSVQLIGIVGTPVEFKQLSSGKVLAWSRLAVKKSATDTTWINLTFWDELAHVASQHVEKGQQIYVSGRLVSDTVDSDDGKQQTYYKVVVQQLNFVERSSSSVPSYDGDFNSNSNSNSSSSSSAMTTGRKQKNYAANGTGSTEELWQAFFANPTEWWDNRKNKRSPNYPDFKHKDTGEALWVEGRYNPSWVKSQLSVLDSRMESFHDQNANKHSDFMFGDNLTSY</sequence>
<reference evidence="2" key="1">
    <citation type="journal article" date="2022" name="Mol. Ecol. Resour.">
        <title>The genomes of chicory, endive, great burdock and yacon provide insights into Asteraceae palaeo-polyploidization history and plant inulin production.</title>
        <authorList>
            <person name="Fan W."/>
            <person name="Wang S."/>
            <person name="Wang H."/>
            <person name="Wang A."/>
            <person name="Jiang F."/>
            <person name="Liu H."/>
            <person name="Zhao H."/>
            <person name="Xu D."/>
            <person name="Zhang Y."/>
        </authorList>
    </citation>
    <scope>NUCLEOTIDE SEQUENCE [LARGE SCALE GENOMIC DNA]</scope>
    <source>
        <strain evidence="2">cv. Niubang</strain>
    </source>
</reference>
<keyword evidence="2" id="KW-1185">Reference proteome</keyword>
<accession>A0ACB8XM18</accession>
<proteinExistence type="predicted"/>
<evidence type="ECO:0000313" key="2">
    <source>
        <dbReference type="Proteomes" id="UP001055879"/>
    </source>
</evidence>